<feature type="region of interest" description="Disordered" evidence="1">
    <location>
        <begin position="9"/>
        <end position="29"/>
    </location>
</feature>
<protein>
    <submittedName>
        <fullName evidence="2">Uncharacterized protein</fullName>
    </submittedName>
</protein>
<keyword evidence="3" id="KW-1185">Reference proteome</keyword>
<reference evidence="2" key="3">
    <citation type="submission" date="2025-09" db="UniProtKB">
        <authorList>
            <consortium name="Ensembl"/>
        </authorList>
    </citation>
    <scope>IDENTIFICATION</scope>
</reference>
<sequence length="193" mass="20824">MLCVRLHLPSLKHPRPSPAPPPVQDAGPGLSFPVNSFRSRLGGRRRKWPSPTWLPEDCQVGLPTGELCIREHHHTILGSFVETKHRPLPTLTDGVHPCDHLILAQVLAGLQALNTISLEKRQEIIQAGRALLTRLPKGPWLRALALPTDTVPAVTADLAIPGLARTDVCRAVTVVPDVTCVALAFSAVTVAMA</sequence>
<organism evidence="2 3">
    <name type="scientific">Phocoena sinus</name>
    <name type="common">Vaquita</name>
    <dbReference type="NCBI Taxonomy" id="42100"/>
    <lineage>
        <taxon>Eukaryota</taxon>
        <taxon>Metazoa</taxon>
        <taxon>Chordata</taxon>
        <taxon>Craniata</taxon>
        <taxon>Vertebrata</taxon>
        <taxon>Euteleostomi</taxon>
        <taxon>Mammalia</taxon>
        <taxon>Eutheria</taxon>
        <taxon>Laurasiatheria</taxon>
        <taxon>Artiodactyla</taxon>
        <taxon>Whippomorpha</taxon>
        <taxon>Cetacea</taxon>
        <taxon>Odontoceti</taxon>
        <taxon>Phocoenidae</taxon>
        <taxon>Phocoena</taxon>
    </lineage>
</organism>
<evidence type="ECO:0000313" key="2">
    <source>
        <dbReference type="Ensembl" id="ENSPSNP00000009067.1"/>
    </source>
</evidence>
<dbReference type="Proteomes" id="UP000694554">
    <property type="component" value="Chromosome 4"/>
</dbReference>
<proteinExistence type="predicted"/>
<dbReference type="GeneTree" id="ENSGT00900000143497"/>
<reference evidence="2" key="2">
    <citation type="submission" date="2025-08" db="UniProtKB">
        <authorList>
            <consortium name="Ensembl"/>
        </authorList>
    </citation>
    <scope>IDENTIFICATION</scope>
</reference>
<evidence type="ECO:0000313" key="3">
    <source>
        <dbReference type="Proteomes" id="UP000694554"/>
    </source>
</evidence>
<dbReference type="Ensembl" id="ENSPSNT00000010261.1">
    <property type="protein sequence ID" value="ENSPSNP00000009067.1"/>
    <property type="gene ID" value="ENSPSNG00000006704.1"/>
</dbReference>
<accession>A0A8C9BHH9</accession>
<name>A0A8C9BHH9_PHOSS</name>
<reference evidence="2" key="1">
    <citation type="submission" date="2019-08" db="EMBL/GenBank/DDBJ databases">
        <title>Phocoena sinus (Vaquita) genome, mPhoSin1, primary haplotype.</title>
        <authorList>
            <person name="Morin P."/>
            <person name="Mountcastle J."/>
            <person name="Fungtammasan C."/>
            <person name="Rhie A."/>
            <person name="Rojas-Bracho L."/>
            <person name="Smith C.R."/>
            <person name="Taylor B.L."/>
            <person name="Gulland F.M.D."/>
            <person name="Musser W."/>
            <person name="Houck M."/>
            <person name="Haase B."/>
            <person name="Paez S."/>
            <person name="Howe K."/>
            <person name="Torrance J."/>
            <person name="Formenti G."/>
            <person name="Phillippy A."/>
            <person name="Ryder O."/>
            <person name="Jarvis E.D."/>
            <person name="Fedrigo O."/>
        </authorList>
    </citation>
    <scope>NUCLEOTIDE SEQUENCE [LARGE SCALE GENOMIC DNA]</scope>
</reference>
<dbReference type="AlphaFoldDB" id="A0A8C9BHH9"/>
<evidence type="ECO:0000256" key="1">
    <source>
        <dbReference type="SAM" id="MobiDB-lite"/>
    </source>
</evidence>